<organism evidence="1">
    <name type="scientific">Schizaphis graminum</name>
    <name type="common">Green bug aphid</name>
    <dbReference type="NCBI Taxonomy" id="13262"/>
    <lineage>
        <taxon>Eukaryota</taxon>
        <taxon>Metazoa</taxon>
        <taxon>Ecdysozoa</taxon>
        <taxon>Arthropoda</taxon>
        <taxon>Hexapoda</taxon>
        <taxon>Insecta</taxon>
        <taxon>Pterygota</taxon>
        <taxon>Neoptera</taxon>
        <taxon>Paraneoptera</taxon>
        <taxon>Hemiptera</taxon>
        <taxon>Sternorrhyncha</taxon>
        <taxon>Aphidomorpha</taxon>
        <taxon>Aphidoidea</taxon>
        <taxon>Aphididae</taxon>
        <taxon>Aphidini</taxon>
        <taxon>Schizaphis</taxon>
    </lineage>
</organism>
<sequence>MVTKFTDIVQSAIIGKTPVAVERHPAEDRTDRNTRCIIMIHVNTAYSVRVPVANIVLRRATNTEIELERRERQRQTRRNIIFDHKHTEHDVNTNIVDNRKTNNGRVITETKTAYRKMMRICDRDSVALQHNIIRR</sequence>
<reference evidence="1" key="1">
    <citation type="submission" date="2018-04" db="EMBL/GenBank/DDBJ databases">
        <title>Transcriptome of Schizaphis graminum biotype I.</title>
        <authorList>
            <person name="Scully E.D."/>
            <person name="Geib S.M."/>
            <person name="Palmer N.A."/>
            <person name="Koch K."/>
            <person name="Bradshaw J."/>
            <person name="Heng-Moss T."/>
            <person name="Sarath G."/>
        </authorList>
    </citation>
    <scope>NUCLEOTIDE SEQUENCE</scope>
</reference>
<accession>A0A2S2P446</accession>
<protein>
    <submittedName>
        <fullName evidence="1">Uncharacterized protein</fullName>
    </submittedName>
</protein>
<dbReference type="AlphaFoldDB" id="A0A2S2P446"/>
<name>A0A2S2P446_SCHGA</name>
<proteinExistence type="predicted"/>
<evidence type="ECO:0000313" key="1">
    <source>
        <dbReference type="EMBL" id="MBY24239.1"/>
    </source>
</evidence>
<dbReference type="EMBL" id="GGMR01011620">
    <property type="protein sequence ID" value="MBY24239.1"/>
    <property type="molecule type" value="Transcribed_RNA"/>
</dbReference>
<gene>
    <name evidence="1" type="ORF">g.178561</name>
</gene>